<dbReference type="Pfam" id="PF00999">
    <property type="entry name" value="Na_H_Exchanger"/>
    <property type="match status" value="1"/>
</dbReference>
<accession>A0A1U7NF88</accession>
<evidence type="ECO:0000256" key="3">
    <source>
        <dbReference type="ARBA" id="ARBA00022989"/>
    </source>
</evidence>
<gene>
    <name evidence="7" type="ORF">BO222_07810</name>
</gene>
<dbReference type="PANTHER" id="PTHR31102:SF1">
    <property type="entry name" value="CATION_H+ EXCHANGER DOMAIN-CONTAINING PROTEIN"/>
    <property type="match status" value="1"/>
</dbReference>
<evidence type="ECO:0000259" key="6">
    <source>
        <dbReference type="Pfam" id="PF00999"/>
    </source>
</evidence>
<evidence type="ECO:0000256" key="1">
    <source>
        <dbReference type="ARBA" id="ARBA00004141"/>
    </source>
</evidence>
<feature type="transmembrane region" description="Helical" evidence="5">
    <location>
        <begin position="280"/>
        <end position="299"/>
    </location>
</feature>
<feature type="transmembrane region" description="Helical" evidence="5">
    <location>
        <begin position="84"/>
        <end position="103"/>
    </location>
</feature>
<proteinExistence type="predicted"/>
<name>A0A1U7NF88_9FIRM</name>
<feature type="transmembrane region" description="Helical" evidence="5">
    <location>
        <begin position="220"/>
        <end position="237"/>
    </location>
</feature>
<feature type="transmembrane region" description="Helical" evidence="5">
    <location>
        <begin position="337"/>
        <end position="360"/>
    </location>
</feature>
<dbReference type="GO" id="GO:0016020">
    <property type="term" value="C:membrane"/>
    <property type="evidence" value="ECO:0007669"/>
    <property type="project" value="UniProtKB-SubCell"/>
</dbReference>
<dbReference type="Proteomes" id="UP000186341">
    <property type="component" value="Unassembled WGS sequence"/>
</dbReference>
<keyword evidence="3 5" id="KW-1133">Transmembrane helix</keyword>
<reference evidence="7 8" key="1">
    <citation type="submission" date="2016-11" db="EMBL/GenBank/DDBJ databases">
        <title>Description of two novel members of the family Erysipelotrichaceae: Ileibacterium lipovorans gen. nov., sp. nov. and Dubosiella newyorkensis, gen. nov., sp. nov.</title>
        <authorList>
            <person name="Cox L.M."/>
            <person name="Sohn J."/>
            <person name="Tyrrell K.L."/>
            <person name="Citron D.M."/>
            <person name="Lawson P.A."/>
            <person name="Patel N.B."/>
            <person name="Iizumi T."/>
            <person name="Perez-Perez G.I."/>
            <person name="Goldstein E.J."/>
            <person name="Blaser M.J."/>
        </authorList>
    </citation>
    <scope>NUCLEOTIDE SEQUENCE [LARGE SCALE GENOMIC DNA]</scope>
    <source>
        <strain evidence="7 8">NYU-BL-A3</strain>
    </source>
</reference>
<dbReference type="InterPro" id="IPR006153">
    <property type="entry name" value="Cation/H_exchanger_TM"/>
</dbReference>
<evidence type="ECO:0000313" key="7">
    <source>
        <dbReference type="EMBL" id="OLU38797.1"/>
    </source>
</evidence>
<feature type="transmembrane region" description="Helical" evidence="5">
    <location>
        <begin position="188"/>
        <end position="208"/>
    </location>
</feature>
<feature type="transmembrane region" description="Helical" evidence="5">
    <location>
        <begin position="366"/>
        <end position="387"/>
    </location>
</feature>
<organism evidence="7 8">
    <name type="scientific">Ileibacterium valens</name>
    <dbReference type="NCBI Taxonomy" id="1862668"/>
    <lineage>
        <taxon>Bacteria</taxon>
        <taxon>Bacillati</taxon>
        <taxon>Bacillota</taxon>
        <taxon>Erysipelotrichia</taxon>
        <taxon>Erysipelotrichales</taxon>
        <taxon>Erysipelotrichaceae</taxon>
        <taxon>Ileibacterium</taxon>
    </lineage>
</organism>
<dbReference type="EMBL" id="MPJW01000151">
    <property type="protein sequence ID" value="OLU38797.1"/>
    <property type="molecule type" value="Genomic_DNA"/>
</dbReference>
<dbReference type="PANTHER" id="PTHR31102">
    <property type="match status" value="1"/>
</dbReference>
<feature type="transmembrane region" description="Helical" evidence="5">
    <location>
        <begin position="27"/>
        <end position="45"/>
    </location>
</feature>
<dbReference type="InterPro" id="IPR038770">
    <property type="entry name" value="Na+/solute_symporter_sf"/>
</dbReference>
<feature type="domain" description="Cation/H+ exchanger transmembrane" evidence="6">
    <location>
        <begin position="13"/>
        <end position="387"/>
    </location>
</feature>
<evidence type="ECO:0000256" key="5">
    <source>
        <dbReference type="SAM" id="Phobius"/>
    </source>
</evidence>
<dbReference type="RefSeq" id="WP_075819936.1">
    <property type="nucleotide sequence ID" value="NZ_CASYMW010000075.1"/>
</dbReference>
<dbReference type="OrthoDB" id="9790604at2"/>
<evidence type="ECO:0000256" key="4">
    <source>
        <dbReference type="ARBA" id="ARBA00023136"/>
    </source>
</evidence>
<keyword evidence="2 5" id="KW-0812">Transmembrane</keyword>
<dbReference type="Gene3D" id="1.20.1530.20">
    <property type="match status" value="1"/>
</dbReference>
<dbReference type="GO" id="GO:1902600">
    <property type="term" value="P:proton transmembrane transport"/>
    <property type="evidence" value="ECO:0007669"/>
    <property type="project" value="InterPro"/>
</dbReference>
<feature type="transmembrane region" description="Helical" evidence="5">
    <location>
        <begin position="57"/>
        <end position="77"/>
    </location>
</feature>
<comment type="subcellular location">
    <subcellularLocation>
        <location evidence="1">Membrane</location>
        <topology evidence="1">Multi-pass membrane protein</topology>
    </subcellularLocation>
</comment>
<comment type="caution">
    <text evidence="7">The sequence shown here is derived from an EMBL/GenBank/DDBJ whole genome shotgun (WGS) entry which is preliminary data.</text>
</comment>
<feature type="transmembrane region" description="Helical" evidence="5">
    <location>
        <begin position="109"/>
        <end position="130"/>
    </location>
</feature>
<keyword evidence="4 5" id="KW-0472">Membrane</keyword>
<feature type="transmembrane region" description="Helical" evidence="5">
    <location>
        <begin position="243"/>
        <end position="260"/>
    </location>
</feature>
<feature type="transmembrane region" description="Helical" evidence="5">
    <location>
        <begin position="151"/>
        <end position="173"/>
    </location>
</feature>
<protein>
    <recommendedName>
        <fullName evidence="6">Cation/H+ exchanger transmembrane domain-containing protein</fullName>
    </recommendedName>
</protein>
<dbReference type="GO" id="GO:0015297">
    <property type="term" value="F:antiporter activity"/>
    <property type="evidence" value="ECO:0007669"/>
    <property type="project" value="InterPro"/>
</dbReference>
<dbReference type="InterPro" id="IPR051843">
    <property type="entry name" value="CPA1_transporter"/>
</dbReference>
<keyword evidence="8" id="KW-1185">Reference proteome</keyword>
<evidence type="ECO:0000256" key="2">
    <source>
        <dbReference type="ARBA" id="ARBA00022692"/>
    </source>
</evidence>
<evidence type="ECO:0000313" key="8">
    <source>
        <dbReference type="Proteomes" id="UP000186341"/>
    </source>
</evidence>
<dbReference type="AlphaFoldDB" id="A0A1U7NF88"/>
<sequence length="404" mass="42947">MIGSTGILLCTGLLFSKLSRKVGLPDIIGMLLAGILIGPYVLNWLDPSFLNLSEDLRRIALIIILIRAGFSLDLQVLKKVGRPAFLLSFLPASFEILAYTLIAPMVLPLSWLEAALLGTVMSAVSPAVVVPRMVALNERKTGTDKGIPSMLIAGASCDDVFVLVLFSALLALLEGGSFHAADLMDIPVSILCGCALGIFCGYILGKFLEWQKVHFAKASTAERTILVFGMAFLLNSIEGVFKPWISVSGLLAILTMAATMKNTLSEKELNPIAKMTSNMWSAASIFLFVLVGAAIDISALKDSGIHFAVLIALCLIIRSLGSWLCTAKTGLNIKEQLFVVFAYLPKATIQAAIGSVPLSAGLACGPLILACAVSGIIITAPLGAILIDWSAKRWLNPSGSIQEK</sequence>
<feature type="transmembrane region" description="Helical" evidence="5">
    <location>
        <begin position="305"/>
        <end position="325"/>
    </location>
</feature>